<comment type="caution">
    <text evidence="2">The sequence shown here is derived from an EMBL/GenBank/DDBJ whole genome shotgun (WGS) entry which is preliminary data.</text>
</comment>
<feature type="region of interest" description="Disordered" evidence="1">
    <location>
        <begin position="35"/>
        <end position="79"/>
    </location>
</feature>
<evidence type="ECO:0000313" key="2">
    <source>
        <dbReference type="EMBL" id="CAE6400874.1"/>
    </source>
</evidence>
<proteinExistence type="predicted"/>
<dbReference type="Proteomes" id="UP000663843">
    <property type="component" value="Unassembled WGS sequence"/>
</dbReference>
<feature type="compositionally biased region" description="Basic residues" evidence="1">
    <location>
        <begin position="53"/>
        <end position="67"/>
    </location>
</feature>
<dbReference type="EMBL" id="CAJMWT010001427">
    <property type="protein sequence ID" value="CAE6400874.1"/>
    <property type="molecule type" value="Genomic_DNA"/>
</dbReference>
<protein>
    <submittedName>
        <fullName evidence="2">Uncharacterized protein</fullName>
    </submittedName>
</protein>
<reference evidence="2" key="1">
    <citation type="submission" date="2021-01" db="EMBL/GenBank/DDBJ databases">
        <authorList>
            <person name="Kaushik A."/>
        </authorList>
    </citation>
    <scope>NUCLEOTIDE SEQUENCE</scope>
    <source>
        <strain evidence="2">AG2-2IIIB</strain>
    </source>
</reference>
<sequence>MRRSSEIIRLLRHRSYTSAVFKYLASHKADFNFSLSTTNMPPKRKAADESGPAKKKAAAGPKLKKSKAPNWDDESRFTSEKPTGEWARKSVDRWCLLPPYDTSISEKTWQDYYNERSALDAVNTPGSKQSEVILIEELDQDAWKILRKAATDLAAIVLGSKLDDEERKKQIARTLMGSLYYTEMWGNDEGDGSPRDVEAKTRLYSPFGAGESIDFYYRYHLRARMFSSGERFSSLYAKSRMLIEIDPKNPTACSATKYNANKVLKAAPDAVTVFDRSGGKSKGTTAANIKSFEETLFCTEGWISPLKLVQTLFAAGTVMRYNEADKSGPRAVLEKFHYFDGETNGASLLAQELKSLAALEAKESVDQAAVSVSQRLLLLARHGGASETEQGSSQ</sequence>
<evidence type="ECO:0000313" key="3">
    <source>
        <dbReference type="Proteomes" id="UP000663843"/>
    </source>
</evidence>
<accession>A0A8H2WR04</accession>
<organism evidence="2 3">
    <name type="scientific">Rhizoctonia solani</name>
    <dbReference type="NCBI Taxonomy" id="456999"/>
    <lineage>
        <taxon>Eukaryota</taxon>
        <taxon>Fungi</taxon>
        <taxon>Dikarya</taxon>
        <taxon>Basidiomycota</taxon>
        <taxon>Agaricomycotina</taxon>
        <taxon>Agaricomycetes</taxon>
        <taxon>Cantharellales</taxon>
        <taxon>Ceratobasidiaceae</taxon>
        <taxon>Rhizoctonia</taxon>
    </lineage>
</organism>
<evidence type="ECO:0000256" key="1">
    <source>
        <dbReference type="SAM" id="MobiDB-lite"/>
    </source>
</evidence>
<gene>
    <name evidence="2" type="ORF">RDB_LOCUS36371</name>
</gene>
<dbReference type="AlphaFoldDB" id="A0A8H2WR04"/>
<name>A0A8H2WR04_9AGAM</name>